<gene>
    <name evidence="2" type="ORF">B4U79_07133</name>
</gene>
<evidence type="ECO:0000313" key="3">
    <source>
        <dbReference type="Proteomes" id="UP000285301"/>
    </source>
</evidence>
<comment type="caution">
    <text evidence="2">The sequence shown here is derived from an EMBL/GenBank/DDBJ whole genome shotgun (WGS) entry which is preliminary data.</text>
</comment>
<dbReference type="EMBL" id="NCKU01012971">
    <property type="protein sequence ID" value="RWR99941.1"/>
    <property type="molecule type" value="Genomic_DNA"/>
</dbReference>
<dbReference type="InterPro" id="IPR002213">
    <property type="entry name" value="UDP_glucos_trans"/>
</dbReference>
<accession>A0A443QA91</accession>
<dbReference type="GO" id="GO:0008194">
    <property type="term" value="F:UDP-glycosyltransferase activity"/>
    <property type="evidence" value="ECO:0007669"/>
    <property type="project" value="InterPro"/>
</dbReference>
<dbReference type="AlphaFoldDB" id="A0A443QA91"/>
<proteinExistence type="predicted"/>
<dbReference type="OrthoDB" id="5835829at2759"/>
<sequence length="132" mass="14825">DYELAENMYGAQTLPQLAVLPLVDLVITHGGNNTVIESLYFGKPMIVLPQFMDQHDNAQRVAEMKLGAKLNAYTVSESELLETIDSLVNDNDLKQRLSDISEQMKKSTALLQVAERVEKIAENPKIPYILHK</sequence>
<dbReference type="PANTHER" id="PTHR48050">
    <property type="entry name" value="STEROL 3-BETA-GLUCOSYLTRANSFERASE"/>
    <property type="match status" value="1"/>
</dbReference>
<dbReference type="Pfam" id="PF00201">
    <property type="entry name" value="UDPGT"/>
    <property type="match status" value="1"/>
</dbReference>
<organism evidence="2 3">
    <name type="scientific">Dinothrombium tinctorium</name>
    <dbReference type="NCBI Taxonomy" id="1965070"/>
    <lineage>
        <taxon>Eukaryota</taxon>
        <taxon>Metazoa</taxon>
        <taxon>Ecdysozoa</taxon>
        <taxon>Arthropoda</taxon>
        <taxon>Chelicerata</taxon>
        <taxon>Arachnida</taxon>
        <taxon>Acari</taxon>
        <taxon>Acariformes</taxon>
        <taxon>Trombidiformes</taxon>
        <taxon>Prostigmata</taxon>
        <taxon>Anystina</taxon>
        <taxon>Parasitengona</taxon>
        <taxon>Trombidioidea</taxon>
        <taxon>Trombidiidae</taxon>
        <taxon>Dinothrombium</taxon>
    </lineage>
</organism>
<dbReference type="Gene3D" id="3.40.50.2000">
    <property type="entry name" value="Glycogen Phosphorylase B"/>
    <property type="match status" value="1"/>
</dbReference>
<dbReference type="PANTHER" id="PTHR48050:SF13">
    <property type="entry name" value="STEROL 3-BETA-GLUCOSYLTRANSFERASE UGT80A2"/>
    <property type="match status" value="1"/>
</dbReference>
<keyword evidence="1 2" id="KW-0808">Transferase</keyword>
<evidence type="ECO:0000256" key="1">
    <source>
        <dbReference type="ARBA" id="ARBA00022679"/>
    </source>
</evidence>
<dbReference type="CDD" id="cd03784">
    <property type="entry name" value="GT1_Gtf-like"/>
    <property type="match status" value="1"/>
</dbReference>
<dbReference type="SUPFAM" id="SSF53756">
    <property type="entry name" value="UDP-Glycosyltransferase/glycogen phosphorylase"/>
    <property type="match status" value="1"/>
</dbReference>
<name>A0A443QA91_9ACAR</name>
<protein>
    <submittedName>
        <fullName evidence="2">MGT family glycosyltransferase-like protein</fullName>
    </submittedName>
</protein>
<dbReference type="Proteomes" id="UP000285301">
    <property type="component" value="Unassembled WGS sequence"/>
</dbReference>
<keyword evidence="3" id="KW-1185">Reference proteome</keyword>
<feature type="non-terminal residue" evidence="2">
    <location>
        <position position="1"/>
    </location>
</feature>
<reference evidence="2 3" key="1">
    <citation type="journal article" date="2018" name="Gigascience">
        <title>Genomes of trombidid mites reveal novel predicted allergens and laterally-transferred genes associated with secondary metabolism.</title>
        <authorList>
            <person name="Dong X."/>
            <person name="Chaisiri K."/>
            <person name="Xia D."/>
            <person name="Armstrong S.D."/>
            <person name="Fang Y."/>
            <person name="Donnelly M.J."/>
            <person name="Kadowaki T."/>
            <person name="McGarry J.W."/>
            <person name="Darby A.C."/>
            <person name="Makepeace B.L."/>
        </authorList>
    </citation>
    <scope>NUCLEOTIDE SEQUENCE [LARGE SCALE GENOMIC DNA]</scope>
    <source>
        <strain evidence="2">UoL-WK</strain>
    </source>
</reference>
<evidence type="ECO:0000313" key="2">
    <source>
        <dbReference type="EMBL" id="RWR99941.1"/>
    </source>
</evidence>
<dbReference type="InterPro" id="IPR050426">
    <property type="entry name" value="Glycosyltransferase_28"/>
</dbReference>